<dbReference type="InterPro" id="IPR043137">
    <property type="entry name" value="GGT_ssub_C"/>
</dbReference>
<evidence type="ECO:0000256" key="8">
    <source>
        <dbReference type="RuleBase" id="RU368068"/>
    </source>
</evidence>
<dbReference type="UniPathway" id="UPA00204"/>
<dbReference type="PANTHER" id="PTHR11686">
    <property type="entry name" value="GAMMA GLUTAMYL TRANSPEPTIDASE"/>
    <property type="match status" value="1"/>
</dbReference>
<evidence type="ECO:0000256" key="4">
    <source>
        <dbReference type="ARBA" id="ARBA00009381"/>
    </source>
</evidence>
<comment type="catalytic activity">
    <reaction evidence="1 8">
        <text>an S-substituted glutathione + H2O = an S-substituted L-cysteinylglycine + L-glutamate</text>
        <dbReference type="Rhea" id="RHEA:59468"/>
        <dbReference type="ChEBI" id="CHEBI:15377"/>
        <dbReference type="ChEBI" id="CHEBI:29985"/>
        <dbReference type="ChEBI" id="CHEBI:90779"/>
        <dbReference type="ChEBI" id="CHEBI:143103"/>
        <dbReference type="EC" id="3.4.19.13"/>
    </reaction>
</comment>
<dbReference type="EC" id="3.4.19.13" evidence="8"/>
<dbReference type="Gene3D" id="1.10.246.130">
    <property type="match status" value="1"/>
</dbReference>
<evidence type="ECO:0000256" key="9">
    <source>
        <dbReference type="SAM" id="Phobius"/>
    </source>
</evidence>
<comment type="catalytic activity">
    <reaction evidence="2 8">
        <text>glutathione + H2O = L-cysteinylglycine + L-glutamate</text>
        <dbReference type="Rhea" id="RHEA:28807"/>
        <dbReference type="ChEBI" id="CHEBI:15377"/>
        <dbReference type="ChEBI" id="CHEBI:29985"/>
        <dbReference type="ChEBI" id="CHEBI:57925"/>
        <dbReference type="ChEBI" id="CHEBI:61694"/>
        <dbReference type="EC" id="3.4.19.13"/>
    </reaction>
</comment>
<dbReference type="PRINTS" id="PR01210">
    <property type="entry name" value="GGTRANSPTASE"/>
</dbReference>
<evidence type="ECO:0000313" key="10">
    <source>
        <dbReference type="EMBL" id="KAG2203371.1"/>
    </source>
</evidence>
<comment type="pathway">
    <text evidence="3 8">Sulfur metabolism; glutathione metabolism.</text>
</comment>
<feature type="binding site" evidence="7">
    <location>
        <begin position="418"/>
        <end position="420"/>
    </location>
    <ligand>
        <name>L-glutamate</name>
        <dbReference type="ChEBI" id="CHEBI:29985"/>
    </ligand>
</feature>
<reference evidence="10" key="1">
    <citation type="submission" date="2020-12" db="EMBL/GenBank/DDBJ databases">
        <title>Metabolic potential, ecology and presence of endohyphal bacteria is reflected in genomic diversity of Mucoromycotina.</title>
        <authorList>
            <person name="Muszewska A."/>
            <person name="Okrasinska A."/>
            <person name="Steczkiewicz K."/>
            <person name="Drgas O."/>
            <person name="Orlowska M."/>
            <person name="Perlinska-Lenart U."/>
            <person name="Aleksandrzak-Piekarczyk T."/>
            <person name="Szatraj K."/>
            <person name="Zielenkiewicz U."/>
            <person name="Pilsyk S."/>
            <person name="Malc E."/>
            <person name="Mieczkowski P."/>
            <person name="Kruszewska J.S."/>
            <person name="Biernat P."/>
            <person name="Pawlowska J."/>
        </authorList>
    </citation>
    <scope>NUCLEOTIDE SEQUENCE</scope>
    <source>
        <strain evidence="10">WA0000017839</strain>
    </source>
</reference>
<evidence type="ECO:0000313" key="11">
    <source>
        <dbReference type="Proteomes" id="UP000603453"/>
    </source>
</evidence>
<dbReference type="Pfam" id="PF01019">
    <property type="entry name" value="G_glu_transpept"/>
    <property type="match status" value="1"/>
</dbReference>
<evidence type="ECO:0000256" key="2">
    <source>
        <dbReference type="ARBA" id="ARBA00001089"/>
    </source>
</evidence>
<feature type="binding site" evidence="7">
    <location>
        <begin position="470"/>
        <end position="471"/>
    </location>
    <ligand>
        <name>L-glutamate</name>
        <dbReference type="ChEBI" id="CHEBI:29985"/>
    </ligand>
</feature>
<dbReference type="GO" id="GO:0005886">
    <property type="term" value="C:plasma membrane"/>
    <property type="evidence" value="ECO:0007669"/>
    <property type="project" value="TreeGrafter"/>
</dbReference>
<dbReference type="EMBL" id="JAEPRD010000052">
    <property type="protein sequence ID" value="KAG2203371.1"/>
    <property type="molecule type" value="Genomic_DNA"/>
</dbReference>
<sequence>MSTQDEETQGLLSHTQKRSKGNKFLIAVSAALVFSSIGVVVSLLRHDALYSDNKASLPHLVVGNQGAVAVELKECSDAGLDILQKGGSAVDSAIASALCIGVVNSFATGIGGGGFMLIRSPNGTFEHIDFRETAPAAAFRDMFVKDPMAAQIGGLSVGVPGEIRGFELAHQRHGKLPWKDLFTAAIRVAQDGFKVTDLLFEKLVKSKAWIEKSPEFSNVYAPSGVIANPGELIKRPTLAATLRTISLEGPDVFYKGSIAETIVNATQAAGGILTLEDMANYRALVRPTISTYYHGRRVTTTAGPTSGPALLSVLNIIEPYFFNTTGPTGLNIHRFIEAVKYGFSFRTEIGDPEFIENSKRMDEIISKEWADLVRKNISDDTTHDPLYYEPKYENNDPHGTMHLSVVDKDNGAVSLTSTVNLMFGAKFMDPVTGIILNDELDDFSIPGIPNNFGLFPSPYNYIAPFKRPLSTITPTIIEDEDNNLQLVVGGSGGSQILTATLNVILNTFDFGLDVFEAVKAPRIHHQLIPNEVQFETGYSAEILEVLKTKGHQFRNLLETGTTSASQAIRRFSDGTIHAASDPRKQGVAAAY</sequence>
<dbReference type="GO" id="GO:0103068">
    <property type="term" value="F:leukotriene C4 gamma-glutamyl transferase activity"/>
    <property type="evidence" value="ECO:0007669"/>
    <property type="project" value="UniProtKB-EC"/>
</dbReference>
<dbReference type="FunFam" id="3.60.20.40:FF:000001">
    <property type="entry name" value="Gamma-glutamyltranspeptidase 1"/>
    <property type="match status" value="1"/>
</dbReference>
<dbReference type="PANTHER" id="PTHR11686:SF9">
    <property type="entry name" value="RE13973P"/>
    <property type="match status" value="1"/>
</dbReference>
<dbReference type="NCBIfam" id="TIGR00066">
    <property type="entry name" value="g_glut_trans"/>
    <property type="match status" value="1"/>
</dbReference>
<keyword evidence="11" id="KW-1185">Reference proteome</keyword>
<feature type="active site" description="Nucleophile" evidence="6">
    <location>
        <position position="400"/>
    </location>
</feature>
<comment type="function">
    <text evidence="8">Cleaves the gamma-glutamyl peptide bond of glutathione and glutathione conjugates.</text>
</comment>
<dbReference type="OrthoDB" id="1081007at2759"/>
<dbReference type="SUPFAM" id="SSF56235">
    <property type="entry name" value="N-terminal nucleophile aminohydrolases (Ntn hydrolases)"/>
    <property type="match status" value="1"/>
</dbReference>
<accession>A0A8H7R566</accession>
<evidence type="ECO:0000256" key="7">
    <source>
        <dbReference type="PIRSR" id="PIRSR600101-2"/>
    </source>
</evidence>
<organism evidence="10 11">
    <name type="scientific">Mucor saturninus</name>
    <dbReference type="NCBI Taxonomy" id="64648"/>
    <lineage>
        <taxon>Eukaryota</taxon>
        <taxon>Fungi</taxon>
        <taxon>Fungi incertae sedis</taxon>
        <taxon>Mucoromycota</taxon>
        <taxon>Mucoromycotina</taxon>
        <taxon>Mucoromycetes</taxon>
        <taxon>Mucorales</taxon>
        <taxon>Mucorineae</taxon>
        <taxon>Mucoraceae</taxon>
        <taxon>Mucor</taxon>
    </lineage>
</organism>
<comment type="catalytic activity">
    <reaction evidence="5 8">
        <text>an N-terminal (5-L-glutamyl)-[peptide] + an alpha-amino acid = 5-L-glutamyl amino acid + an N-terminal L-alpha-aminoacyl-[peptide]</text>
        <dbReference type="Rhea" id="RHEA:23904"/>
        <dbReference type="Rhea" id="RHEA-COMP:9780"/>
        <dbReference type="Rhea" id="RHEA-COMP:9795"/>
        <dbReference type="ChEBI" id="CHEBI:77644"/>
        <dbReference type="ChEBI" id="CHEBI:78597"/>
        <dbReference type="ChEBI" id="CHEBI:78599"/>
        <dbReference type="ChEBI" id="CHEBI:78608"/>
        <dbReference type="EC" id="2.3.2.2"/>
    </reaction>
</comment>
<evidence type="ECO:0000256" key="3">
    <source>
        <dbReference type="ARBA" id="ARBA00005115"/>
    </source>
</evidence>
<gene>
    <name evidence="10" type="ORF">INT47_010069</name>
</gene>
<keyword evidence="9" id="KW-1133">Transmembrane helix</keyword>
<feature type="binding site" evidence="7">
    <location>
        <position position="442"/>
    </location>
    <ligand>
        <name>L-glutamate</name>
        <dbReference type="ChEBI" id="CHEBI:29985"/>
    </ligand>
</feature>
<feature type="binding site" evidence="7">
    <location>
        <position position="493"/>
    </location>
    <ligand>
        <name>L-glutamate</name>
        <dbReference type="ChEBI" id="CHEBI:29985"/>
    </ligand>
</feature>
<dbReference type="GO" id="GO:0006751">
    <property type="term" value="P:glutathione catabolic process"/>
    <property type="evidence" value="ECO:0007669"/>
    <property type="project" value="UniProtKB-UniRule"/>
</dbReference>
<evidence type="ECO:0000256" key="1">
    <source>
        <dbReference type="ARBA" id="ARBA00001049"/>
    </source>
</evidence>
<evidence type="ECO:0000256" key="5">
    <source>
        <dbReference type="ARBA" id="ARBA00047417"/>
    </source>
</evidence>
<dbReference type="Gene3D" id="3.60.20.40">
    <property type="match status" value="1"/>
</dbReference>
<keyword evidence="8" id="KW-0012">Acyltransferase</keyword>
<keyword evidence="9" id="KW-0812">Transmembrane</keyword>
<keyword evidence="8" id="KW-0378">Hydrolase</keyword>
<dbReference type="InterPro" id="IPR043138">
    <property type="entry name" value="GGT_lsub"/>
</dbReference>
<keyword evidence="8" id="KW-0808">Transferase</keyword>
<dbReference type="Proteomes" id="UP000603453">
    <property type="component" value="Unassembled WGS sequence"/>
</dbReference>
<dbReference type="GO" id="GO:0036374">
    <property type="term" value="F:glutathione hydrolase activity"/>
    <property type="evidence" value="ECO:0007669"/>
    <property type="project" value="UniProtKB-UniRule"/>
</dbReference>
<dbReference type="InterPro" id="IPR029055">
    <property type="entry name" value="Ntn_hydrolases_N"/>
</dbReference>
<comment type="similarity">
    <text evidence="4">Belongs to the gamma-glutamyltransferase family.</text>
</comment>
<name>A0A8H7R566_9FUNG</name>
<dbReference type="EC" id="2.3.2.2" evidence="8"/>
<protein>
    <recommendedName>
        <fullName evidence="8">Glutathione hydrolase</fullName>
        <ecNumber evidence="8">2.3.2.2</ecNumber>
        <ecNumber evidence="8">3.4.19.13</ecNumber>
    </recommendedName>
    <alternativeName>
        <fullName evidence="8">Gamma-glutamyltransferase</fullName>
    </alternativeName>
    <alternativeName>
        <fullName evidence="8">Gamma-glutamyltranspeptidase</fullName>
    </alternativeName>
</protein>
<comment type="caution">
    <text evidence="10">The sequence shown here is derived from an EMBL/GenBank/DDBJ whole genome shotgun (WGS) entry which is preliminary data.</text>
</comment>
<feature type="binding site" evidence="7">
    <location>
        <position position="131"/>
    </location>
    <ligand>
        <name>L-glutamate</name>
        <dbReference type="ChEBI" id="CHEBI:29985"/>
    </ligand>
</feature>
<dbReference type="AlphaFoldDB" id="A0A8H7R566"/>
<proteinExistence type="inferred from homology"/>
<evidence type="ECO:0000256" key="6">
    <source>
        <dbReference type="PIRSR" id="PIRSR600101-1"/>
    </source>
</evidence>
<feature type="transmembrane region" description="Helical" evidence="9">
    <location>
        <begin position="24"/>
        <end position="44"/>
    </location>
</feature>
<dbReference type="InterPro" id="IPR000101">
    <property type="entry name" value="GGT_peptidase"/>
</dbReference>
<dbReference type="FunFam" id="1.10.246.130:FF:000001">
    <property type="entry name" value="Gamma-glutamyltransferase 5 isoform 1"/>
    <property type="match status" value="1"/>
</dbReference>
<keyword evidence="9" id="KW-0472">Membrane</keyword>